<dbReference type="Proteomes" id="UP001180453">
    <property type="component" value="Unassembled WGS sequence"/>
</dbReference>
<reference evidence="7 8" key="1">
    <citation type="submission" date="2023-07" db="EMBL/GenBank/DDBJ databases">
        <title>Sorghum-associated microbial communities from plants grown in Nebraska, USA.</title>
        <authorList>
            <person name="Schachtman D."/>
        </authorList>
    </citation>
    <scope>NUCLEOTIDE SEQUENCE [LARGE SCALE GENOMIC DNA]</scope>
    <source>
        <strain evidence="7 8">BE314</strain>
    </source>
</reference>
<dbReference type="InterPro" id="IPR001444">
    <property type="entry name" value="Flag_bb_rod_N"/>
</dbReference>
<dbReference type="PANTHER" id="PTHR30435:SF1">
    <property type="entry name" value="FLAGELLAR HOOK PROTEIN FLGE"/>
    <property type="match status" value="1"/>
</dbReference>
<dbReference type="SUPFAM" id="SSF117143">
    <property type="entry name" value="Flagellar hook protein flgE"/>
    <property type="match status" value="1"/>
</dbReference>
<dbReference type="InterPro" id="IPR010930">
    <property type="entry name" value="Flg_bb/hook_C_dom"/>
</dbReference>
<feature type="domain" description="Flagellar basal body rod protein N-terminal" evidence="5">
    <location>
        <begin position="7"/>
        <end position="35"/>
    </location>
</feature>
<evidence type="ECO:0000256" key="2">
    <source>
        <dbReference type="ARBA" id="ARBA00009677"/>
    </source>
</evidence>
<dbReference type="PANTHER" id="PTHR30435">
    <property type="entry name" value="FLAGELLAR PROTEIN"/>
    <property type="match status" value="1"/>
</dbReference>
<comment type="caution">
    <text evidence="7">The sequence shown here is derived from an EMBL/GenBank/DDBJ whole genome shotgun (WGS) entry which is preliminary data.</text>
</comment>
<comment type="similarity">
    <text evidence="2 4">Belongs to the flagella basal body rod proteins family.</text>
</comment>
<dbReference type="RefSeq" id="WP_310261307.1">
    <property type="nucleotide sequence ID" value="NZ_JAVDXU010000001.1"/>
</dbReference>
<organism evidence="7 8">
    <name type="scientific">Roseateles saccharophilus</name>
    <name type="common">Pseudomonas saccharophila</name>
    <dbReference type="NCBI Taxonomy" id="304"/>
    <lineage>
        <taxon>Bacteria</taxon>
        <taxon>Pseudomonadati</taxon>
        <taxon>Pseudomonadota</taxon>
        <taxon>Betaproteobacteria</taxon>
        <taxon>Burkholderiales</taxon>
        <taxon>Sphaerotilaceae</taxon>
        <taxon>Roseateles</taxon>
    </lineage>
</organism>
<accession>A0ABU1YH70</accession>
<evidence type="ECO:0000256" key="3">
    <source>
        <dbReference type="ARBA" id="ARBA00023143"/>
    </source>
</evidence>
<keyword evidence="7" id="KW-0966">Cell projection</keyword>
<evidence type="ECO:0000313" key="8">
    <source>
        <dbReference type="Proteomes" id="UP001180453"/>
    </source>
</evidence>
<dbReference type="InterPro" id="IPR037925">
    <property type="entry name" value="FlgE/F/G-like"/>
</dbReference>
<evidence type="ECO:0000259" key="6">
    <source>
        <dbReference type="Pfam" id="PF06429"/>
    </source>
</evidence>
<dbReference type="InterPro" id="IPR020013">
    <property type="entry name" value="Flagellar_FlgE/F/G"/>
</dbReference>
<comment type="function">
    <text evidence="4">A flexible structure which links the flagellar filament to the drive apparatus in the basal body.</text>
</comment>
<dbReference type="InterPro" id="IPR037058">
    <property type="entry name" value="Falgellar_hook_FlgE_sf"/>
</dbReference>
<dbReference type="PROSITE" id="PS00588">
    <property type="entry name" value="FLAGELLA_BB_ROD"/>
    <property type="match status" value="1"/>
</dbReference>
<keyword evidence="3 4" id="KW-0975">Bacterial flagellum</keyword>
<keyword evidence="7" id="KW-0282">Flagellum</keyword>
<dbReference type="Pfam" id="PF00460">
    <property type="entry name" value="Flg_bb_rod"/>
    <property type="match status" value="1"/>
</dbReference>
<protein>
    <recommendedName>
        <fullName evidence="4">Flagellar hook protein FlgE</fullName>
    </recommendedName>
</protein>
<sequence>MLDSIFIGTSGLQTFSADLKVISNNVANLNTPGFKASNSVFASLYYAGAGDGSGPSSGGSTRFGSGVAFDQAVVNFRSGELRQTGNPLDLNVNGEGLFVTRDKGTGNPVYTRAGQFEFNRDGVLVVRGTERQVMGLTATSAQTTITLDGLRISAPRATTAVKMGGNLSSSATDFNLFNLKVIDAVGGEHALSVNFKPKTGVAGTWVVKITDGTTDVAAGEIQFSNGIPSPIANTLNFTYAPAGVAGTNITLDFSGNVTSFDTGSTSSLAVGSSDGYGVGTLSQISFDADGTMGLSYSNGQNAKGARIALARFDANAELKPQGGSDFTYDSGQGVHIGKANQGGFGSIGSSQIEGSNVDLASEFSDLIVAQRGYQASSRIVSTANELLQDLFDMKGHR</sequence>
<evidence type="ECO:0000259" key="5">
    <source>
        <dbReference type="Pfam" id="PF00460"/>
    </source>
</evidence>
<evidence type="ECO:0000313" key="7">
    <source>
        <dbReference type="EMBL" id="MDR7268210.1"/>
    </source>
</evidence>
<feature type="domain" description="Flagellar basal-body/hook protein C-terminal" evidence="6">
    <location>
        <begin position="352"/>
        <end position="391"/>
    </location>
</feature>
<comment type="subcellular location">
    <subcellularLocation>
        <location evidence="1 4">Bacterial flagellum basal body</location>
    </subcellularLocation>
</comment>
<keyword evidence="8" id="KW-1185">Reference proteome</keyword>
<name>A0ABU1YH70_ROSSA</name>
<evidence type="ECO:0000256" key="1">
    <source>
        <dbReference type="ARBA" id="ARBA00004117"/>
    </source>
</evidence>
<dbReference type="InterPro" id="IPR019776">
    <property type="entry name" value="Flagellar_basal_body_rod_CS"/>
</dbReference>
<keyword evidence="7" id="KW-0969">Cilium</keyword>
<dbReference type="EMBL" id="JAVDXU010000001">
    <property type="protein sequence ID" value="MDR7268210.1"/>
    <property type="molecule type" value="Genomic_DNA"/>
</dbReference>
<dbReference type="NCBIfam" id="TIGR03506">
    <property type="entry name" value="FlgEFG_subfam"/>
    <property type="match status" value="1"/>
</dbReference>
<gene>
    <name evidence="7" type="ORF">J2X20_000839</name>
</gene>
<dbReference type="Pfam" id="PF06429">
    <property type="entry name" value="Flg_bbr_C"/>
    <property type="match status" value="1"/>
</dbReference>
<proteinExistence type="inferred from homology"/>
<dbReference type="Gene3D" id="2.60.98.20">
    <property type="entry name" value="Flagellar hook protein FlgE"/>
    <property type="match status" value="1"/>
</dbReference>
<evidence type="ECO:0000256" key="4">
    <source>
        <dbReference type="RuleBase" id="RU362116"/>
    </source>
</evidence>